<dbReference type="RefSeq" id="WP_182301414.1">
    <property type="nucleotide sequence ID" value="NZ_CP041969.1"/>
</dbReference>
<keyword evidence="1" id="KW-0812">Transmembrane</keyword>
<accession>A0A7G5BSZ1</accession>
<feature type="transmembrane region" description="Helical" evidence="1">
    <location>
        <begin position="182"/>
        <end position="199"/>
    </location>
</feature>
<protein>
    <submittedName>
        <fullName evidence="2">Uncharacterized protein</fullName>
    </submittedName>
</protein>
<dbReference type="KEGG" id="cchl:FPL14_01820"/>
<feature type="transmembrane region" description="Helical" evidence="1">
    <location>
        <begin position="153"/>
        <end position="170"/>
    </location>
</feature>
<evidence type="ECO:0000313" key="2">
    <source>
        <dbReference type="EMBL" id="QMV40075.1"/>
    </source>
</evidence>
<sequence length="270" mass="31398">MQSLVELYNYIKANPVLTLSASLVGYLIVWIYKESRTEYISNIRESIEEKTIFLLLYGRIESAILLFLKNKCPDTELKLYESFGESAHLLSNQIRHIFIDTTNDDNTKFPLILTLVQAEIYKLRNQLDEAMQENKMDSVEKFITSLIAPMKPISYLIFFCLIAFISFISFNQSTTWFDRMNIICFSISFTFGIMVFAIFSKEFINNKIKKRSRYFMFCIITISIAPFISLIFVDISLISIVIQASMIYLVDKRGKNNRSIEAVQVGNNFR</sequence>
<keyword evidence="1" id="KW-1133">Transmembrane helix</keyword>
<reference evidence="2 3" key="1">
    <citation type="submission" date="2019-07" db="EMBL/GenBank/DDBJ databases">
        <authorList>
            <person name="Kim J.K."/>
            <person name="Cheong H.-M."/>
            <person name="Choi Y."/>
            <person name="Hwang K.J."/>
            <person name="Lee S."/>
            <person name="Choi C."/>
        </authorList>
    </citation>
    <scope>NUCLEOTIDE SEQUENCE [LARGE SCALE GENOMIC DNA]</scope>
    <source>
        <strain evidence="2 3">KS 22</strain>
    </source>
</reference>
<organism evidence="2 3">
    <name type="scientific">Cohnella cholangitidis</name>
    <dbReference type="NCBI Taxonomy" id="2598458"/>
    <lineage>
        <taxon>Bacteria</taxon>
        <taxon>Bacillati</taxon>
        <taxon>Bacillota</taxon>
        <taxon>Bacilli</taxon>
        <taxon>Bacillales</taxon>
        <taxon>Paenibacillaceae</taxon>
        <taxon>Cohnella</taxon>
    </lineage>
</organism>
<feature type="transmembrane region" description="Helical" evidence="1">
    <location>
        <begin position="13"/>
        <end position="32"/>
    </location>
</feature>
<keyword evidence="1" id="KW-0472">Membrane</keyword>
<dbReference type="Proteomes" id="UP000515679">
    <property type="component" value="Chromosome"/>
</dbReference>
<gene>
    <name evidence="2" type="ORF">FPL14_01820</name>
</gene>
<evidence type="ECO:0000313" key="3">
    <source>
        <dbReference type="Proteomes" id="UP000515679"/>
    </source>
</evidence>
<keyword evidence="3" id="KW-1185">Reference proteome</keyword>
<name>A0A7G5BSZ1_9BACL</name>
<evidence type="ECO:0000256" key="1">
    <source>
        <dbReference type="SAM" id="Phobius"/>
    </source>
</evidence>
<feature type="transmembrane region" description="Helical" evidence="1">
    <location>
        <begin position="219"/>
        <end position="250"/>
    </location>
</feature>
<dbReference type="EMBL" id="CP041969">
    <property type="protein sequence ID" value="QMV40075.1"/>
    <property type="molecule type" value="Genomic_DNA"/>
</dbReference>
<proteinExistence type="predicted"/>
<dbReference type="AlphaFoldDB" id="A0A7G5BSZ1"/>